<sequence length="222" mass="25714">MISPIKIKICDRDYHMNTSYGEREARVETVDGVVVIKKKEDILPTDRIISYISNDFIQPIKIKIVDLNIVYAFLLGAVARVAFYCGVQKTYLFILSYGKFVSKLAFFSETDRAFFKYYMESEIPLYSKIESYDSFSKYTVSMKSSKIKVRFLSKMTTRVSEGYLPLEKVGIGIQKIANVIITKITYKKIKDITQNTLEEDFFGDKTIDNLIEIRQDTRSVKE</sequence>
<accession>A0A8S5PLB3</accession>
<organism evidence="1">
    <name type="scientific">Siphoviridae sp. ctOSJ35</name>
    <dbReference type="NCBI Taxonomy" id="2825479"/>
    <lineage>
        <taxon>Viruses</taxon>
        <taxon>Duplodnaviria</taxon>
        <taxon>Heunggongvirae</taxon>
        <taxon>Uroviricota</taxon>
        <taxon>Caudoviricetes</taxon>
    </lineage>
</organism>
<name>A0A8S5PLB3_9CAUD</name>
<reference evidence="1" key="1">
    <citation type="journal article" date="2021" name="Proc. Natl. Acad. Sci. U.S.A.">
        <title>A Catalog of Tens of Thousands of Viruses from Human Metagenomes Reveals Hidden Associations with Chronic Diseases.</title>
        <authorList>
            <person name="Tisza M.J."/>
            <person name="Buck C.B."/>
        </authorList>
    </citation>
    <scope>NUCLEOTIDE SEQUENCE</scope>
    <source>
        <strain evidence="1">CtOSJ35</strain>
    </source>
</reference>
<protein>
    <submittedName>
        <fullName evidence="1">Uncharacterized protein</fullName>
    </submittedName>
</protein>
<proteinExistence type="predicted"/>
<evidence type="ECO:0000313" key="1">
    <source>
        <dbReference type="EMBL" id="DAE07275.1"/>
    </source>
</evidence>
<dbReference type="EMBL" id="BK015447">
    <property type="protein sequence ID" value="DAE07275.1"/>
    <property type="molecule type" value="Genomic_DNA"/>
</dbReference>